<dbReference type="InterPro" id="IPR036102">
    <property type="entry name" value="OsmC/Ohrsf"/>
</dbReference>
<organism evidence="1">
    <name type="scientific">mine drainage metagenome</name>
    <dbReference type="NCBI Taxonomy" id="410659"/>
    <lineage>
        <taxon>unclassified sequences</taxon>
        <taxon>metagenomes</taxon>
        <taxon>ecological metagenomes</taxon>
    </lineage>
</organism>
<gene>
    <name evidence="1" type="ORF">GALL_351620</name>
</gene>
<reference evidence="1" key="1">
    <citation type="submission" date="2016-10" db="EMBL/GenBank/DDBJ databases">
        <title>Sequence of Gallionella enrichment culture.</title>
        <authorList>
            <person name="Poehlein A."/>
            <person name="Muehling M."/>
            <person name="Daniel R."/>
        </authorList>
    </citation>
    <scope>NUCLEOTIDE SEQUENCE</scope>
</reference>
<dbReference type="EMBL" id="MLJW01000742">
    <property type="protein sequence ID" value="OIQ83037.1"/>
    <property type="molecule type" value="Genomic_DNA"/>
</dbReference>
<protein>
    <submittedName>
        <fullName evidence="1">OsmC-like protein</fullName>
    </submittedName>
</protein>
<dbReference type="AlphaFoldDB" id="A0A1J5R4D1"/>
<name>A0A1J5R4D1_9ZZZZ</name>
<dbReference type="Gene3D" id="3.30.300.20">
    <property type="match status" value="1"/>
</dbReference>
<sequence length="148" mass="15912">MSESAPHVTLRQRDAYQFDVEFAPQLPLLRSDEPPPLGQGNGPTPAQLLLAAVANCMSSSLLFALGKFKNDARGVTTTASAEIGRNDAGRLRVQRISVRIQLGAAAAELQHLDRILGQFEEFCTVGQSVRAGIPTDIEVRDGTGTRLN</sequence>
<comment type="caution">
    <text evidence="1">The sequence shown here is derived from an EMBL/GenBank/DDBJ whole genome shotgun (WGS) entry which is preliminary data.</text>
</comment>
<dbReference type="Pfam" id="PF02566">
    <property type="entry name" value="OsmC"/>
    <property type="match status" value="1"/>
</dbReference>
<accession>A0A1J5R4D1</accession>
<dbReference type="InterPro" id="IPR003718">
    <property type="entry name" value="OsmC/Ohr_fam"/>
</dbReference>
<dbReference type="SUPFAM" id="SSF82784">
    <property type="entry name" value="OsmC-like"/>
    <property type="match status" value="1"/>
</dbReference>
<dbReference type="InterPro" id="IPR015946">
    <property type="entry name" value="KH_dom-like_a/b"/>
</dbReference>
<proteinExistence type="predicted"/>
<evidence type="ECO:0000313" key="1">
    <source>
        <dbReference type="EMBL" id="OIQ83037.1"/>
    </source>
</evidence>